<feature type="binding site" evidence="18">
    <location>
        <position position="30"/>
    </location>
    <ligand>
        <name>a divalent metal cation</name>
        <dbReference type="ChEBI" id="CHEBI:60240"/>
    </ligand>
</feature>
<dbReference type="GO" id="GO:0005886">
    <property type="term" value="C:plasma membrane"/>
    <property type="evidence" value="ECO:0007669"/>
    <property type="project" value="UniProtKB-SubCell"/>
</dbReference>
<keyword evidence="6 19" id="KW-0812">Transmembrane</keyword>
<keyword evidence="12 19" id="KW-0472">Membrane</keyword>
<feature type="binding site" evidence="17">
    <location>
        <position position="30"/>
    </location>
    <ligand>
        <name>ATP</name>
        <dbReference type="ChEBI" id="CHEBI:30616"/>
    </ligand>
</feature>
<proteinExistence type="inferred from homology"/>
<protein>
    <submittedName>
        <fullName evidence="20">Prokaryotic diacylglycerol kinase</fullName>
    </submittedName>
</protein>
<reference evidence="20 21" key="1">
    <citation type="submission" date="2008-10" db="EMBL/GenBank/DDBJ databases">
        <title>Draft genome sequence of Collinsella stercoris (DSM 13279).</title>
        <authorList>
            <person name="Sudarsanam P."/>
            <person name="Ley R."/>
            <person name="Guruge J."/>
            <person name="Turnbaugh P.J."/>
            <person name="Mahowald M."/>
            <person name="Liep D."/>
            <person name="Gordon J."/>
        </authorList>
    </citation>
    <scope>NUCLEOTIDE SEQUENCE [LARGE SCALE GENOMIC DNA]</scope>
    <source>
        <strain evidence="20 21">DSM 13279</strain>
    </source>
</reference>
<keyword evidence="3" id="KW-1003">Cell membrane</keyword>
<evidence type="ECO:0000256" key="17">
    <source>
        <dbReference type="PIRSR" id="PIRSR600829-3"/>
    </source>
</evidence>
<feature type="transmembrane region" description="Helical" evidence="19">
    <location>
        <begin position="35"/>
        <end position="52"/>
    </location>
</feature>
<comment type="cofactor">
    <cofactor evidence="18">
        <name>Mg(2+)</name>
        <dbReference type="ChEBI" id="CHEBI:18420"/>
    </cofactor>
    <text evidence="18">Mn(2+), Zn(2+), Cd(2+) and Co(2+) support activity to lesser extents.</text>
</comment>
<comment type="subcellular location">
    <subcellularLocation>
        <location evidence="1">Cell membrane</location>
        <topology evidence="1">Multi-pass membrane protein</topology>
    </subcellularLocation>
</comment>
<dbReference type="PANTHER" id="PTHR34299">
    <property type="entry name" value="DIACYLGLYCEROL KINASE"/>
    <property type="match status" value="1"/>
</dbReference>
<evidence type="ECO:0000256" key="12">
    <source>
        <dbReference type="ARBA" id="ARBA00023136"/>
    </source>
</evidence>
<name>B6GCF4_9ACTN</name>
<dbReference type="PANTHER" id="PTHR34299:SF1">
    <property type="entry name" value="DIACYLGLYCEROL KINASE"/>
    <property type="match status" value="1"/>
</dbReference>
<dbReference type="AlphaFoldDB" id="B6GCF4"/>
<feature type="transmembrane region" description="Helical" evidence="19">
    <location>
        <begin position="58"/>
        <end position="77"/>
    </location>
</feature>
<evidence type="ECO:0000313" key="21">
    <source>
        <dbReference type="Proteomes" id="UP000003560"/>
    </source>
</evidence>
<feature type="transmembrane region" description="Helical" evidence="19">
    <location>
        <begin position="98"/>
        <end position="122"/>
    </location>
</feature>
<keyword evidence="14" id="KW-1208">Phospholipid metabolism</keyword>
<evidence type="ECO:0000256" key="6">
    <source>
        <dbReference type="ARBA" id="ARBA00022692"/>
    </source>
</evidence>
<evidence type="ECO:0000313" key="20">
    <source>
        <dbReference type="EMBL" id="EEA90044.1"/>
    </source>
</evidence>
<evidence type="ECO:0000256" key="1">
    <source>
        <dbReference type="ARBA" id="ARBA00004651"/>
    </source>
</evidence>
<evidence type="ECO:0000256" key="15">
    <source>
        <dbReference type="PIRSR" id="PIRSR600829-1"/>
    </source>
</evidence>
<reference evidence="20 21" key="2">
    <citation type="submission" date="2008-10" db="EMBL/GenBank/DDBJ databases">
        <authorList>
            <person name="Fulton L."/>
            <person name="Clifton S."/>
            <person name="Fulton B."/>
            <person name="Xu J."/>
            <person name="Minx P."/>
            <person name="Pepin K.H."/>
            <person name="Johnson M."/>
            <person name="Thiruvilangam P."/>
            <person name="Bhonagiri V."/>
            <person name="Nash W.E."/>
            <person name="Mardis E.R."/>
            <person name="Wilson R.K."/>
        </authorList>
    </citation>
    <scope>NUCLEOTIDE SEQUENCE [LARGE SCALE GENOMIC DNA]</scope>
    <source>
        <strain evidence="20 21">DSM 13279</strain>
    </source>
</reference>
<dbReference type="GO" id="GO:0008654">
    <property type="term" value="P:phospholipid biosynthetic process"/>
    <property type="evidence" value="ECO:0007669"/>
    <property type="project" value="UniProtKB-KW"/>
</dbReference>
<dbReference type="InterPro" id="IPR033717">
    <property type="entry name" value="UDPK"/>
</dbReference>
<evidence type="ECO:0000256" key="19">
    <source>
        <dbReference type="SAM" id="Phobius"/>
    </source>
</evidence>
<evidence type="ECO:0000256" key="14">
    <source>
        <dbReference type="ARBA" id="ARBA00023264"/>
    </source>
</evidence>
<keyword evidence="13" id="KW-0594">Phospholipid biosynthesis</keyword>
<evidence type="ECO:0000256" key="18">
    <source>
        <dbReference type="PIRSR" id="PIRSR600829-4"/>
    </source>
</evidence>
<evidence type="ECO:0000256" key="2">
    <source>
        <dbReference type="ARBA" id="ARBA00005967"/>
    </source>
</evidence>
<dbReference type="GeneID" id="98003462"/>
<dbReference type="STRING" id="445975.COLSTE_01777"/>
<dbReference type="HOGENOM" id="CLU_112343_2_2_11"/>
<evidence type="ECO:0000256" key="16">
    <source>
        <dbReference type="PIRSR" id="PIRSR600829-2"/>
    </source>
</evidence>
<dbReference type="OrthoDB" id="9796011at2"/>
<accession>B6GCF4</accession>
<feature type="active site" description="Proton acceptor" evidence="15">
    <location>
        <position position="71"/>
    </location>
</feature>
<evidence type="ECO:0000256" key="7">
    <source>
        <dbReference type="ARBA" id="ARBA00022741"/>
    </source>
</evidence>
<dbReference type="RefSeq" id="WP_006721410.1">
    <property type="nucleotide sequence ID" value="NZ_CP085935.1"/>
</dbReference>
<keyword evidence="10 19" id="KW-1133">Transmembrane helix</keyword>
<dbReference type="GO" id="GO:0005524">
    <property type="term" value="F:ATP binding"/>
    <property type="evidence" value="ECO:0007669"/>
    <property type="project" value="UniProtKB-KW"/>
</dbReference>
<comment type="similarity">
    <text evidence="2">Belongs to the bacterial diacylglycerol kinase family.</text>
</comment>
<keyword evidence="18" id="KW-0479">Metal-binding</keyword>
<keyword evidence="11" id="KW-0443">Lipid metabolism</keyword>
<evidence type="ECO:0000256" key="10">
    <source>
        <dbReference type="ARBA" id="ARBA00022989"/>
    </source>
</evidence>
<evidence type="ECO:0000256" key="11">
    <source>
        <dbReference type="ARBA" id="ARBA00023098"/>
    </source>
</evidence>
<dbReference type="GO" id="GO:0046872">
    <property type="term" value="F:metal ion binding"/>
    <property type="evidence" value="ECO:0007669"/>
    <property type="project" value="UniProtKB-KW"/>
</dbReference>
<evidence type="ECO:0000256" key="5">
    <source>
        <dbReference type="ARBA" id="ARBA00022679"/>
    </source>
</evidence>
<keyword evidence="21" id="KW-1185">Reference proteome</keyword>
<keyword evidence="4" id="KW-0444">Lipid biosynthesis</keyword>
<dbReference type="InterPro" id="IPR036945">
    <property type="entry name" value="DAGK_sf"/>
</dbReference>
<evidence type="ECO:0000256" key="3">
    <source>
        <dbReference type="ARBA" id="ARBA00022475"/>
    </source>
</evidence>
<dbReference type="eggNOG" id="COG0818">
    <property type="taxonomic scope" value="Bacteria"/>
</dbReference>
<evidence type="ECO:0000256" key="9">
    <source>
        <dbReference type="ARBA" id="ARBA00022840"/>
    </source>
</evidence>
<dbReference type="InterPro" id="IPR000829">
    <property type="entry name" value="DAGK"/>
</dbReference>
<feature type="binding site" evidence="17">
    <location>
        <begin position="96"/>
        <end position="97"/>
    </location>
    <ligand>
        <name>ATP</name>
        <dbReference type="ChEBI" id="CHEBI:30616"/>
    </ligand>
</feature>
<keyword evidence="5" id="KW-0808">Transferase</keyword>
<dbReference type="CDD" id="cd14265">
    <property type="entry name" value="UDPK_IM_like"/>
    <property type="match status" value="1"/>
</dbReference>
<feature type="binding site" evidence="17">
    <location>
        <position position="78"/>
    </location>
    <ligand>
        <name>ATP</name>
        <dbReference type="ChEBI" id="CHEBI:30616"/>
    </ligand>
</feature>
<evidence type="ECO:0000256" key="13">
    <source>
        <dbReference type="ARBA" id="ARBA00023209"/>
    </source>
</evidence>
<organism evidence="20 21">
    <name type="scientific">Collinsella stercoris DSM 13279</name>
    <dbReference type="NCBI Taxonomy" id="445975"/>
    <lineage>
        <taxon>Bacteria</taxon>
        <taxon>Bacillati</taxon>
        <taxon>Actinomycetota</taxon>
        <taxon>Coriobacteriia</taxon>
        <taxon>Coriobacteriales</taxon>
        <taxon>Coriobacteriaceae</taxon>
        <taxon>Collinsella</taxon>
    </lineage>
</organism>
<comment type="caution">
    <text evidence="20">The sequence shown here is derived from an EMBL/GenBank/DDBJ whole genome shotgun (WGS) entry which is preliminary data.</text>
</comment>
<feature type="binding site" evidence="17">
    <location>
        <begin position="87"/>
        <end position="89"/>
    </location>
    <ligand>
        <name>ATP</name>
        <dbReference type="ChEBI" id="CHEBI:30616"/>
    </ligand>
</feature>
<feature type="binding site" evidence="16">
    <location>
        <position position="71"/>
    </location>
    <ligand>
        <name>substrate</name>
    </ligand>
</feature>
<dbReference type="Pfam" id="PF01219">
    <property type="entry name" value="DAGK_prokar"/>
    <property type="match status" value="1"/>
</dbReference>
<dbReference type="Gene3D" id="1.10.287.3610">
    <property type="match status" value="1"/>
</dbReference>
<evidence type="ECO:0000256" key="8">
    <source>
        <dbReference type="ARBA" id="ARBA00022777"/>
    </source>
</evidence>
<dbReference type="Proteomes" id="UP000003560">
    <property type="component" value="Unassembled WGS sequence"/>
</dbReference>
<dbReference type="EMBL" id="ABXJ01000104">
    <property type="protein sequence ID" value="EEA90044.1"/>
    <property type="molecule type" value="Genomic_DNA"/>
</dbReference>
<keyword evidence="9 17" id="KW-0067">ATP-binding</keyword>
<keyword evidence="7 17" id="KW-0547">Nucleotide-binding</keyword>
<gene>
    <name evidence="20" type="ORF">COLSTE_01777</name>
</gene>
<dbReference type="GO" id="GO:0016301">
    <property type="term" value="F:kinase activity"/>
    <property type="evidence" value="ECO:0007669"/>
    <property type="project" value="UniProtKB-KW"/>
</dbReference>
<keyword evidence="18" id="KW-0460">Magnesium</keyword>
<feature type="binding site" evidence="17">
    <location>
        <position position="18"/>
    </location>
    <ligand>
        <name>ATP</name>
        <dbReference type="ChEBI" id="CHEBI:30616"/>
    </ligand>
</feature>
<sequence>MIPGSQKDHPSFIRSFGYAIEGFVTAVKTERNIKLMLVAGVLTVVAGLVAQLEMISWALIAICIGLVIFAELCNTAMEAIVDLATQELHPLAKRAKDIAAASVYVLSITAAIVGILVFAHAFGLVGSWH</sequence>
<evidence type="ECO:0000256" key="4">
    <source>
        <dbReference type="ARBA" id="ARBA00022516"/>
    </source>
</evidence>
<keyword evidence="8 20" id="KW-0418">Kinase</keyword>
<feature type="binding site" evidence="18">
    <location>
        <position position="78"/>
    </location>
    <ligand>
        <name>a divalent metal cation</name>
        <dbReference type="ChEBI" id="CHEBI:60240"/>
    </ligand>
</feature>